<dbReference type="PROSITE" id="PS51257">
    <property type="entry name" value="PROKAR_LIPOPROTEIN"/>
    <property type="match status" value="1"/>
</dbReference>
<dbReference type="Pfam" id="PF17479">
    <property type="entry name" value="DUF3048_C"/>
    <property type="match status" value="1"/>
</dbReference>
<evidence type="ECO:0000313" key="6">
    <source>
        <dbReference type="Proteomes" id="UP000294558"/>
    </source>
</evidence>
<evidence type="ECO:0000256" key="1">
    <source>
        <dbReference type="SAM" id="MobiDB-lite"/>
    </source>
</evidence>
<dbReference type="Proteomes" id="UP000294558">
    <property type="component" value="Unassembled WGS sequence"/>
</dbReference>
<feature type="domain" description="DUF3048" evidence="3">
    <location>
        <begin position="95"/>
        <end position="229"/>
    </location>
</feature>
<feature type="region of interest" description="Disordered" evidence="1">
    <location>
        <begin position="28"/>
        <end position="91"/>
    </location>
</feature>
<evidence type="ECO:0000259" key="4">
    <source>
        <dbReference type="Pfam" id="PF17479"/>
    </source>
</evidence>
<dbReference type="InterPro" id="IPR021416">
    <property type="entry name" value="DUF3048_N"/>
</dbReference>
<gene>
    <name evidence="5" type="ORF">BDK89_1272</name>
</gene>
<evidence type="ECO:0008006" key="7">
    <source>
        <dbReference type="Google" id="ProtNLM"/>
    </source>
</evidence>
<feature type="compositionally biased region" description="Low complexity" evidence="1">
    <location>
        <begin position="51"/>
        <end position="82"/>
    </location>
</feature>
<dbReference type="InterPro" id="IPR023158">
    <property type="entry name" value="YerB-like_sf"/>
</dbReference>
<dbReference type="AlphaFoldDB" id="A0A4R7HZK4"/>
<keyword evidence="2" id="KW-0732">Signal</keyword>
<feature type="signal peptide" evidence="2">
    <location>
        <begin position="1"/>
        <end position="24"/>
    </location>
</feature>
<protein>
    <recommendedName>
        <fullName evidence="7">DUF3048 family protein</fullName>
    </recommendedName>
</protein>
<feature type="domain" description="DUF3048" evidence="4">
    <location>
        <begin position="266"/>
        <end position="367"/>
    </location>
</feature>
<keyword evidence="6" id="KW-1185">Reference proteome</keyword>
<dbReference type="SUPFAM" id="SSF159774">
    <property type="entry name" value="YerB-like"/>
    <property type="match status" value="1"/>
</dbReference>
<dbReference type="Pfam" id="PF11258">
    <property type="entry name" value="DUF3048"/>
    <property type="match status" value="1"/>
</dbReference>
<sequence length="391" mass="41725">MQRHPSTSRRRLVGAVTFAALVLAACGGGDDSAPSTTRLPLGPDSTETESTEPPATTTAPTTAAPTTAAPASSSSTSTTTTLPPIPRQPLVGIPLAEGEEPIDRPALAVKIDNASPARRNHSGLAVADIVYEEIVEGSITRFAAVFHSRGSEVVGPIRSGRSQDVDMLTSLDQPLLAWSGGNPGVEALIANSTLVDLNWQAGGQGYYRGSGSIPHNLYNSTERLWAQTPPDHPGAPPEQFPYLRPGNEFAGTPVDGFDLAMRGIDVDWDWDPESGRFLRSQQGAPHVDVQHGRIGAHNVVVLGVQYKPSTIDARSPEAQTIGFGPLWVFADGEVIHGVWIRESADQPWQFFDENDNPIGLRPGNTWVELAERQPTATETNPGIELSIAFAE</sequence>
<dbReference type="RefSeq" id="WP_133868129.1">
    <property type="nucleotide sequence ID" value="NZ_SOAU01000001.1"/>
</dbReference>
<dbReference type="InterPro" id="IPR035328">
    <property type="entry name" value="DUF3048_C"/>
</dbReference>
<dbReference type="EMBL" id="SOAU01000001">
    <property type="protein sequence ID" value="TDT15696.1"/>
    <property type="molecule type" value="Genomic_DNA"/>
</dbReference>
<organism evidence="5 6">
    <name type="scientific">Ilumatobacter fluminis</name>
    <dbReference type="NCBI Taxonomy" id="467091"/>
    <lineage>
        <taxon>Bacteria</taxon>
        <taxon>Bacillati</taxon>
        <taxon>Actinomycetota</taxon>
        <taxon>Acidimicrobiia</taxon>
        <taxon>Acidimicrobiales</taxon>
        <taxon>Ilumatobacteraceae</taxon>
        <taxon>Ilumatobacter</taxon>
    </lineage>
</organism>
<feature type="chain" id="PRO_5038523260" description="DUF3048 family protein" evidence="2">
    <location>
        <begin position="25"/>
        <end position="391"/>
    </location>
</feature>
<evidence type="ECO:0000259" key="3">
    <source>
        <dbReference type="Pfam" id="PF11258"/>
    </source>
</evidence>
<dbReference type="Gene3D" id="3.50.90.10">
    <property type="entry name" value="YerB-like"/>
    <property type="match status" value="1"/>
</dbReference>
<evidence type="ECO:0000313" key="5">
    <source>
        <dbReference type="EMBL" id="TDT15696.1"/>
    </source>
</evidence>
<comment type="caution">
    <text evidence="5">The sequence shown here is derived from an EMBL/GenBank/DDBJ whole genome shotgun (WGS) entry which is preliminary data.</text>
</comment>
<proteinExistence type="predicted"/>
<evidence type="ECO:0000256" key="2">
    <source>
        <dbReference type="SAM" id="SignalP"/>
    </source>
</evidence>
<dbReference type="OrthoDB" id="9779102at2"/>
<accession>A0A4R7HZK4</accession>
<name>A0A4R7HZK4_9ACTN</name>
<reference evidence="5 6" key="1">
    <citation type="submission" date="2019-03" db="EMBL/GenBank/DDBJ databases">
        <title>Sequencing the genomes of 1000 actinobacteria strains.</title>
        <authorList>
            <person name="Klenk H.-P."/>
        </authorList>
    </citation>
    <scope>NUCLEOTIDE SEQUENCE [LARGE SCALE GENOMIC DNA]</scope>
    <source>
        <strain evidence="5 6">DSM 18936</strain>
    </source>
</reference>